<name>A0A8J2K2F4_9HEXA</name>
<evidence type="ECO:0000313" key="2">
    <source>
        <dbReference type="Proteomes" id="UP000708208"/>
    </source>
</evidence>
<dbReference type="AlphaFoldDB" id="A0A8J2K2F4"/>
<accession>A0A8J2K2F4</accession>
<feature type="non-terminal residue" evidence="1">
    <location>
        <position position="1"/>
    </location>
</feature>
<keyword evidence="2" id="KW-1185">Reference proteome</keyword>
<protein>
    <submittedName>
        <fullName evidence="1">Uncharacterized protein</fullName>
    </submittedName>
</protein>
<reference evidence="1" key="1">
    <citation type="submission" date="2021-06" db="EMBL/GenBank/DDBJ databases">
        <authorList>
            <person name="Hodson N. C."/>
            <person name="Mongue J. A."/>
            <person name="Jaron S. K."/>
        </authorList>
    </citation>
    <scope>NUCLEOTIDE SEQUENCE</scope>
</reference>
<organism evidence="1 2">
    <name type="scientific">Allacma fusca</name>
    <dbReference type="NCBI Taxonomy" id="39272"/>
    <lineage>
        <taxon>Eukaryota</taxon>
        <taxon>Metazoa</taxon>
        <taxon>Ecdysozoa</taxon>
        <taxon>Arthropoda</taxon>
        <taxon>Hexapoda</taxon>
        <taxon>Collembola</taxon>
        <taxon>Symphypleona</taxon>
        <taxon>Sminthuridae</taxon>
        <taxon>Allacma</taxon>
    </lineage>
</organism>
<evidence type="ECO:0000313" key="1">
    <source>
        <dbReference type="EMBL" id="CAG7718403.1"/>
    </source>
</evidence>
<dbReference type="EMBL" id="CAJVCH010053237">
    <property type="protein sequence ID" value="CAG7718403.1"/>
    <property type="molecule type" value="Genomic_DNA"/>
</dbReference>
<dbReference type="Proteomes" id="UP000708208">
    <property type="component" value="Unassembled WGS sequence"/>
</dbReference>
<sequence length="35" mass="3957">ILSIPRNGSRPWKYGDCNGPYCIRFEKGSLGDQND</sequence>
<gene>
    <name evidence="1" type="ORF">AFUS01_LOCUS7795</name>
</gene>
<comment type="caution">
    <text evidence="1">The sequence shown here is derived from an EMBL/GenBank/DDBJ whole genome shotgun (WGS) entry which is preliminary data.</text>
</comment>
<proteinExistence type="predicted"/>